<keyword evidence="1" id="KW-0812">Transmembrane</keyword>
<keyword evidence="1" id="KW-0472">Membrane</keyword>
<accession>A0A8J5YJJ4</accession>
<name>A0A8J5YJJ4_9ROSI</name>
<proteinExistence type="predicted"/>
<comment type="caution">
    <text evidence="2">The sequence shown here is derived from an EMBL/GenBank/DDBJ whole genome shotgun (WGS) entry which is preliminary data.</text>
</comment>
<evidence type="ECO:0000313" key="3">
    <source>
        <dbReference type="Proteomes" id="UP000701853"/>
    </source>
</evidence>
<feature type="transmembrane region" description="Helical" evidence="1">
    <location>
        <begin position="34"/>
        <end position="56"/>
    </location>
</feature>
<dbReference type="Proteomes" id="UP000701853">
    <property type="component" value="Chromosome 11"/>
</dbReference>
<gene>
    <name evidence="2" type="ORF">CXB51_028574</name>
</gene>
<evidence type="ECO:0000256" key="1">
    <source>
        <dbReference type="SAM" id="Phobius"/>
    </source>
</evidence>
<organism evidence="2 3">
    <name type="scientific">Gossypium anomalum</name>
    <dbReference type="NCBI Taxonomy" id="47600"/>
    <lineage>
        <taxon>Eukaryota</taxon>
        <taxon>Viridiplantae</taxon>
        <taxon>Streptophyta</taxon>
        <taxon>Embryophyta</taxon>
        <taxon>Tracheophyta</taxon>
        <taxon>Spermatophyta</taxon>
        <taxon>Magnoliopsida</taxon>
        <taxon>eudicotyledons</taxon>
        <taxon>Gunneridae</taxon>
        <taxon>Pentapetalae</taxon>
        <taxon>rosids</taxon>
        <taxon>malvids</taxon>
        <taxon>Malvales</taxon>
        <taxon>Malvaceae</taxon>
        <taxon>Malvoideae</taxon>
        <taxon>Gossypium</taxon>
    </lineage>
</organism>
<reference evidence="2 3" key="1">
    <citation type="journal article" date="2021" name="bioRxiv">
        <title>The Gossypium anomalum genome as a resource for cotton improvement and evolutionary analysis of hybrid incompatibility.</title>
        <authorList>
            <person name="Grover C.E."/>
            <person name="Yuan D."/>
            <person name="Arick M.A."/>
            <person name="Miller E.R."/>
            <person name="Hu G."/>
            <person name="Peterson D.G."/>
            <person name="Wendel J.F."/>
            <person name="Udall J.A."/>
        </authorList>
    </citation>
    <scope>NUCLEOTIDE SEQUENCE [LARGE SCALE GENOMIC DNA]</scope>
    <source>
        <strain evidence="2">JFW-Udall</strain>
        <tissue evidence="2">Leaf</tissue>
    </source>
</reference>
<protein>
    <submittedName>
        <fullName evidence="2">Uncharacterized protein</fullName>
    </submittedName>
</protein>
<keyword evidence="1" id="KW-1133">Transmembrane helix</keyword>
<dbReference type="EMBL" id="JAHUZN010000011">
    <property type="protein sequence ID" value="KAG8478735.1"/>
    <property type="molecule type" value="Genomic_DNA"/>
</dbReference>
<sequence length="70" mass="7880">MNMFLNIHIAHIAHAINLHLYKELDSNMFLVQTLYSVFAYAIGQVTLSFSHVSFVVGRSQNRCSIVSAPL</sequence>
<keyword evidence="3" id="KW-1185">Reference proteome</keyword>
<dbReference type="AlphaFoldDB" id="A0A8J5YJJ4"/>
<evidence type="ECO:0000313" key="2">
    <source>
        <dbReference type="EMBL" id="KAG8478735.1"/>
    </source>
</evidence>